<organism evidence="2 3">
    <name type="scientific">Tessaracoccus antarcticus</name>
    <dbReference type="NCBI Taxonomy" id="2479848"/>
    <lineage>
        <taxon>Bacteria</taxon>
        <taxon>Bacillati</taxon>
        <taxon>Actinomycetota</taxon>
        <taxon>Actinomycetes</taxon>
        <taxon>Propionibacteriales</taxon>
        <taxon>Propionibacteriaceae</taxon>
        <taxon>Tessaracoccus</taxon>
    </lineage>
</organism>
<protein>
    <submittedName>
        <fullName evidence="2">Uncharacterized protein</fullName>
    </submittedName>
</protein>
<dbReference type="Proteomes" id="UP000275256">
    <property type="component" value="Unassembled WGS sequence"/>
</dbReference>
<accession>A0A3M0FYD1</accession>
<dbReference type="EMBL" id="REFW01000006">
    <property type="protein sequence ID" value="RMB57498.1"/>
    <property type="molecule type" value="Genomic_DNA"/>
</dbReference>
<dbReference type="AlphaFoldDB" id="A0A3M0FYD1"/>
<reference evidence="2 3" key="1">
    <citation type="submission" date="2018-10" db="EMBL/GenBank/DDBJ databases">
        <title>Tessaracoccus antarcticuss sp. nov., isolated from sediment.</title>
        <authorList>
            <person name="Zhou L.Y."/>
            <person name="Du Z.J."/>
        </authorList>
    </citation>
    <scope>NUCLEOTIDE SEQUENCE [LARGE SCALE GENOMIC DNA]</scope>
    <source>
        <strain evidence="2 3">JDX10</strain>
    </source>
</reference>
<keyword evidence="3" id="KW-1185">Reference proteome</keyword>
<keyword evidence="1" id="KW-1133">Transmembrane helix</keyword>
<name>A0A3M0FYD1_9ACTN</name>
<feature type="transmembrane region" description="Helical" evidence="1">
    <location>
        <begin position="21"/>
        <end position="42"/>
    </location>
</feature>
<comment type="caution">
    <text evidence="2">The sequence shown here is derived from an EMBL/GenBank/DDBJ whole genome shotgun (WGS) entry which is preliminary data.</text>
</comment>
<keyword evidence="1" id="KW-0812">Transmembrane</keyword>
<gene>
    <name evidence="2" type="ORF">EAX62_15800</name>
</gene>
<proteinExistence type="predicted"/>
<keyword evidence="1" id="KW-0472">Membrane</keyword>
<sequence>MTVGYDPGRAARQLIGFGGAALLMLGVGALGVVSIVASLASWQGAGTILGVGIGMLLTILSLMVLVTSAAIFTRIIRSSRQPHPLLSLDANGITGLIGEGVDGCLPWSAITSLAIDGQAPRARRSSTVAKLDAGHRIGQATQRRLDSAAGLGLGMRDGKRWLRVQLVDGRSGFLDLTLDVGPASYARLAPLIAEYVRAQDPRIRVRT</sequence>
<evidence type="ECO:0000256" key="1">
    <source>
        <dbReference type="SAM" id="Phobius"/>
    </source>
</evidence>
<feature type="transmembrane region" description="Helical" evidence="1">
    <location>
        <begin position="48"/>
        <end position="72"/>
    </location>
</feature>
<evidence type="ECO:0000313" key="2">
    <source>
        <dbReference type="EMBL" id="RMB57498.1"/>
    </source>
</evidence>
<evidence type="ECO:0000313" key="3">
    <source>
        <dbReference type="Proteomes" id="UP000275256"/>
    </source>
</evidence>